<keyword evidence="2" id="KW-1185">Reference proteome</keyword>
<organism evidence="1 2">
    <name type="scientific">Calycomorphotria hydatis</name>
    <dbReference type="NCBI Taxonomy" id="2528027"/>
    <lineage>
        <taxon>Bacteria</taxon>
        <taxon>Pseudomonadati</taxon>
        <taxon>Planctomycetota</taxon>
        <taxon>Planctomycetia</taxon>
        <taxon>Planctomycetales</taxon>
        <taxon>Planctomycetaceae</taxon>
        <taxon>Calycomorphotria</taxon>
    </lineage>
</organism>
<accession>A0A517TBQ3</accession>
<dbReference type="KEGG" id="chya:V22_30630"/>
<dbReference type="AlphaFoldDB" id="A0A517TBQ3"/>
<evidence type="ECO:0000313" key="1">
    <source>
        <dbReference type="EMBL" id="QDT65801.1"/>
    </source>
</evidence>
<protein>
    <submittedName>
        <fullName evidence="1">Uncharacterized protein</fullName>
    </submittedName>
</protein>
<dbReference type="RefSeq" id="WP_145264337.1">
    <property type="nucleotide sequence ID" value="NZ_CP036316.1"/>
</dbReference>
<evidence type="ECO:0000313" key="2">
    <source>
        <dbReference type="Proteomes" id="UP000319976"/>
    </source>
</evidence>
<proteinExistence type="predicted"/>
<gene>
    <name evidence="1" type="ORF">V22_30630</name>
</gene>
<sequence>MKTARTTYPTDFCLAPTESLRTPRAIIGRHTSHWDEYLSPRLDNEELIHFDMDVEAIWMHGTPKEYITPQGEVTTSAHNFMVNVVGHHQKKVVAYLISGDRITALCEEARVAQRPDSTSTRTVEENLAAVDSVIASVYRYCKVNSKNENRKAIDLLYQYLGYAIEQDNLECVNSFLETLDPKQISGGATLSALQVSKSVREFTPQREDFWSRSFSHFKDIYGPEKAKRMLLRLK</sequence>
<reference evidence="1 2" key="1">
    <citation type="submission" date="2019-02" db="EMBL/GenBank/DDBJ databases">
        <title>Deep-cultivation of Planctomycetes and their phenomic and genomic characterization uncovers novel biology.</title>
        <authorList>
            <person name="Wiegand S."/>
            <person name="Jogler M."/>
            <person name="Boedeker C."/>
            <person name="Pinto D."/>
            <person name="Vollmers J."/>
            <person name="Rivas-Marin E."/>
            <person name="Kohn T."/>
            <person name="Peeters S.H."/>
            <person name="Heuer A."/>
            <person name="Rast P."/>
            <person name="Oberbeckmann S."/>
            <person name="Bunk B."/>
            <person name="Jeske O."/>
            <person name="Meyerdierks A."/>
            <person name="Storesund J.E."/>
            <person name="Kallscheuer N."/>
            <person name="Luecker S."/>
            <person name="Lage O.M."/>
            <person name="Pohl T."/>
            <person name="Merkel B.J."/>
            <person name="Hornburger P."/>
            <person name="Mueller R.-W."/>
            <person name="Bruemmer F."/>
            <person name="Labrenz M."/>
            <person name="Spormann A.M."/>
            <person name="Op den Camp H."/>
            <person name="Overmann J."/>
            <person name="Amann R."/>
            <person name="Jetten M.S.M."/>
            <person name="Mascher T."/>
            <person name="Medema M.H."/>
            <person name="Devos D.P."/>
            <person name="Kaster A.-K."/>
            <person name="Ovreas L."/>
            <person name="Rohde M."/>
            <person name="Galperin M.Y."/>
            <person name="Jogler C."/>
        </authorList>
    </citation>
    <scope>NUCLEOTIDE SEQUENCE [LARGE SCALE GENOMIC DNA]</scope>
    <source>
        <strain evidence="1 2">V22</strain>
    </source>
</reference>
<dbReference type="Proteomes" id="UP000319976">
    <property type="component" value="Chromosome"/>
</dbReference>
<dbReference type="EMBL" id="CP036316">
    <property type="protein sequence ID" value="QDT65801.1"/>
    <property type="molecule type" value="Genomic_DNA"/>
</dbReference>
<name>A0A517TBQ3_9PLAN</name>